<dbReference type="PANTHER" id="PTHR13780">
    <property type="entry name" value="AMP-ACTIVATED PROTEIN KINASE, GAMMA REGULATORY SUBUNIT"/>
    <property type="match status" value="1"/>
</dbReference>
<keyword evidence="8" id="KW-1185">Reference proteome</keyword>
<keyword evidence="2" id="KW-0677">Repeat</keyword>
<sequence>MVVTIEVCVRSRVEKRAQRSPFFKHFFQVMSQMSHRVAPRSPNGAGPCNVYCQDPIDDPETGRTINVRRRFNSGSVQRPPSILSGLRGLVGGRQRSESLGGQLLRKPVKLKKVQVNGCQLSSVYDLREGDEGSADLYDDDWAFRRPRSNSSDFLILRKTSRPLSVDVVGLVDSQSDPYRQYMRVVDCYELAPPAGNIIAIDKSIKVDRAFSALCEQSVHSGLVWDAAVGRITSLVTLTDFLMYLLDDASRCSASEVGELISGDTLISVPADAKIIEACQEFCVHRVHRIIVREPQTGDILYLLTIKRVLQAIHKQNRSLHFAQWLSCPIKDSGVGTWDSVVHSASVSDSLDEVASKLLAQKLSSLPVVNAEGETCDVVTKADIATALMESPNPQSFLADTTVSELLGRRPPPEFITPQDSVGKVLDALLQANHMRCIFILDEHKKPVACVSQSDVITHLIYNDAPFQKSMPS</sequence>
<proteinExistence type="inferred from homology"/>
<feature type="domain" description="CBS" evidence="6">
    <location>
        <begin position="337"/>
        <end position="394"/>
    </location>
</feature>
<comment type="caution">
    <text evidence="7">The sequence shown here is derived from an EMBL/GenBank/DDBJ whole genome shotgun (WGS) entry which is preliminary data.</text>
</comment>
<evidence type="ECO:0000256" key="4">
    <source>
        <dbReference type="ARBA" id="ARBA00025878"/>
    </source>
</evidence>
<evidence type="ECO:0000256" key="5">
    <source>
        <dbReference type="PROSITE-ProRule" id="PRU00703"/>
    </source>
</evidence>
<dbReference type="Gene3D" id="3.10.580.10">
    <property type="entry name" value="CBS-domain"/>
    <property type="match status" value="2"/>
</dbReference>
<dbReference type="SUPFAM" id="SSF54631">
    <property type="entry name" value="CBS-domain pair"/>
    <property type="match status" value="2"/>
</dbReference>
<gene>
    <name evidence="7" type="ORF">CYNAS_LOCUS18895</name>
</gene>
<keyword evidence="3 5" id="KW-0129">CBS domain</keyword>
<comment type="similarity">
    <text evidence="1">Belongs to the 5'-AMP-activated protein kinase gamma subunit family.</text>
</comment>
<organism evidence="7 8">
    <name type="scientific">Cylicocyclus nassatus</name>
    <name type="common">Nematode worm</name>
    <dbReference type="NCBI Taxonomy" id="53992"/>
    <lineage>
        <taxon>Eukaryota</taxon>
        <taxon>Metazoa</taxon>
        <taxon>Ecdysozoa</taxon>
        <taxon>Nematoda</taxon>
        <taxon>Chromadorea</taxon>
        <taxon>Rhabditida</taxon>
        <taxon>Rhabditina</taxon>
        <taxon>Rhabditomorpha</taxon>
        <taxon>Strongyloidea</taxon>
        <taxon>Strongylidae</taxon>
        <taxon>Cylicocyclus</taxon>
    </lineage>
</organism>
<feature type="domain" description="CBS" evidence="6">
    <location>
        <begin position="408"/>
        <end position="466"/>
    </location>
</feature>
<dbReference type="InterPro" id="IPR046342">
    <property type="entry name" value="CBS_dom_sf"/>
</dbReference>
<dbReference type="EMBL" id="CATQJL010000316">
    <property type="protein sequence ID" value="CAJ0606912.1"/>
    <property type="molecule type" value="Genomic_DNA"/>
</dbReference>
<evidence type="ECO:0000259" key="6">
    <source>
        <dbReference type="PROSITE" id="PS51371"/>
    </source>
</evidence>
<dbReference type="SMART" id="SM00116">
    <property type="entry name" value="CBS"/>
    <property type="match status" value="4"/>
</dbReference>
<evidence type="ECO:0000256" key="1">
    <source>
        <dbReference type="ARBA" id="ARBA00006750"/>
    </source>
</evidence>
<protein>
    <recommendedName>
        <fullName evidence="6">CBS domain-containing protein</fullName>
    </recommendedName>
</protein>
<evidence type="ECO:0000313" key="7">
    <source>
        <dbReference type="EMBL" id="CAJ0606912.1"/>
    </source>
</evidence>
<name>A0AA36HAZ4_CYLNA</name>
<comment type="subunit">
    <text evidence="4">AMPK is a heterotrimer of an alpha catalytic subunit (PRKAA1 or PRKAA2), a beta (PRKAB1 or PRKAB2) and a gamma non-catalytic subunits (PRKAG1, PRKAG2 or PRKAG3). Interacts with FNIP1 and FNIP2.</text>
</comment>
<dbReference type="PANTHER" id="PTHR13780:SF36">
    <property type="entry name" value="CBS DOMAIN-CONTAINING PROTEIN"/>
    <property type="match status" value="1"/>
</dbReference>
<dbReference type="InterPro" id="IPR000644">
    <property type="entry name" value="CBS_dom"/>
</dbReference>
<dbReference type="InterPro" id="IPR050511">
    <property type="entry name" value="AMPK_gamma/SDS23_families"/>
</dbReference>
<reference evidence="7" key="1">
    <citation type="submission" date="2023-07" db="EMBL/GenBank/DDBJ databases">
        <authorList>
            <consortium name="CYATHOMIX"/>
        </authorList>
    </citation>
    <scope>NUCLEOTIDE SEQUENCE</scope>
    <source>
        <strain evidence="7">N/A</strain>
    </source>
</reference>
<dbReference type="CDD" id="cd02205">
    <property type="entry name" value="CBS_pair_SF"/>
    <property type="match status" value="1"/>
</dbReference>
<dbReference type="Pfam" id="PF00571">
    <property type="entry name" value="CBS"/>
    <property type="match status" value="2"/>
</dbReference>
<evidence type="ECO:0000256" key="3">
    <source>
        <dbReference type="ARBA" id="ARBA00023122"/>
    </source>
</evidence>
<evidence type="ECO:0000313" key="8">
    <source>
        <dbReference type="Proteomes" id="UP001176961"/>
    </source>
</evidence>
<dbReference type="PROSITE" id="PS51371">
    <property type="entry name" value="CBS"/>
    <property type="match status" value="2"/>
</dbReference>
<dbReference type="AlphaFoldDB" id="A0AA36HAZ4"/>
<accession>A0AA36HAZ4</accession>
<evidence type="ECO:0000256" key="2">
    <source>
        <dbReference type="ARBA" id="ARBA00022737"/>
    </source>
</evidence>
<dbReference type="Proteomes" id="UP001176961">
    <property type="component" value="Unassembled WGS sequence"/>
</dbReference>